<proteinExistence type="predicted"/>
<dbReference type="OrthoDB" id="10607134at2759"/>
<dbReference type="GeneID" id="25740780"/>
<dbReference type="EMBL" id="KK101664">
    <property type="protein sequence ID" value="KIZ00056.1"/>
    <property type="molecule type" value="Genomic_DNA"/>
</dbReference>
<evidence type="ECO:0000313" key="3">
    <source>
        <dbReference type="Proteomes" id="UP000054498"/>
    </source>
</evidence>
<evidence type="ECO:0000256" key="1">
    <source>
        <dbReference type="SAM" id="SignalP"/>
    </source>
</evidence>
<gene>
    <name evidence="2" type="ORF">MNEG_7904</name>
</gene>
<keyword evidence="3" id="KW-1185">Reference proteome</keyword>
<accession>A0A0D2N1A4</accession>
<dbReference type="Proteomes" id="UP000054498">
    <property type="component" value="Unassembled WGS sequence"/>
</dbReference>
<organism evidence="2 3">
    <name type="scientific">Monoraphidium neglectum</name>
    <dbReference type="NCBI Taxonomy" id="145388"/>
    <lineage>
        <taxon>Eukaryota</taxon>
        <taxon>Viridiplantae</taxon>
        <taxon>Chlorophyta</taxon>
        <taxon>core chlorophytes</taxon>
        <taxon>Chlorophyceae</taxon>
        <taxon>CS clade</taxon>
        <taxon>Sphaeropleales</taxon>
        <taxon>Selenastraceae</taxon>
        <taxon>Monoraphidium</taxon>
    </lineage>
</organism>
<name>A0A0D2N1A4_9CHLO</name>
<protein>
    <recommendedName>
        <fullName evidence="4">Flagellar associated protein</fullName>
    </recommendedName>
</protein>
<dbReference type="RefSeq" id="XP_013899075.1">
    <property type="nucleotide sequence ID" value="XM_014043621.1"/>
</dbReference>
<evidence type="ECO:0008006" key="4">
    <source>
        <dbReference type="Google" id="ProtNLM"/>
    </source>
</evidence>
<reference evidence="2 3" key="1">
    <citation type="journal article" date="2013" name="BMC Genomics">
        <title>Reconstruction of the lipid metabolism for the microalga Monoraphidium neglectum from its genome sequence reveals characteristics suitable for biofuel production.</title>
        <authorList>
            <person name="Bogen C."/>
            <person name="Al-Dilaimi A."/>
            <person name="Albersmeier A."/>
            <person name="Wichmann J."/>
            <person name="Grundmann M."/>
            <person name="Rupp O."/>
            <person name="Lauersen K.J."/>
            <person name="Blifernez-Klassen O."/>
            <person name="Kalinowski J."/>
            <person name="Goesmann A."/>
            <person name="Mussgnug J.H."/>
            <person name="Kruse O."/>
        </authorList>
    </citation>
    <scope>NUCLEOTIDE SEQUENCE [LARGE SCALE GENOMIC DNA]</scope>
    <source>
        <strain evidence="2 3">SAG 48.87</strain>
    </source>
</reference>
<feature type="chain" id="PRO_5002259270" description="Flagellar associated protein" evidence="1">
    <location>
        <begin position="21"/>
        <end position="194"/>
    </location>
</feature>
<dbReference type="AlphaFoldDB" id="A0A0D2N1A4"/>
<sequence length="194" mass="20023">MRHTNILLISLVLSAACTSARPLGTGTLGGSATAGDNGGVFTDGKYIKGVPILRTTGYSRFDRSTGNLLNADANQAAAREGITNFLVDSQTAYTAARMDRNTRGQLTSEYTQSAIRGGSAAQGTAAGSGVTNLWSNAAGALKMGSNTRRAELAGDRTAAAIRASLDNPNDAFRATATGAVQANSVAWSQNYNGW</sequence>
<keyword evidence="1" id="KW-0732">Signal</keyword>
<dbReference type="PROSITE" id="PS51257">
    <property type="entry name" value="PROKAR_LIPOPROTEIN"/>
    <property type="match status" value="1"/>
</dbReference>
<feature type="signal peptide" evidence="1">
    <location>
        <begin position="1"/>
        <end position="20"/>
    </location>
</feature>
<dbReference type="KEGG" id="mng:MNEG_7904"/>
<evidence type="ECO:0000313" key="2">
    <source>
        <dbReference type="EMBL" id="KIZ00056.1"/>
    </source>
</evidence>